<keyword evidence="1" id="KW-1133">Transmembrane helix</keyword>
<dbReference type="PANTHER" id="PTHR45756:SF1">
    <property type="entry name" value="PROTEIN KINASE DOMAIN CONTAINING PROTEIN"/>
    <property type="match status" value="1"/>
</dbReference>
<feature type="domain" description="TNFR-Cys" evidence="2">
    <location>
        <begin position="414"/>
        <end position="456"/>
    </location>
</feature>
<proteinExistence type="predicted"/>
<evidence type="ECO:0000259" key="2">
    <source>
        <dbReference type="PROSITE" id="PS00652"/>
    </source>
</evidence>
<dbReference type="OrthoDB" id="282489at2759"/>
<dbReference type="Proteomes" id="UP000054937">
    <property type="component" value="Unassembled WGS sequence"/>
</dbReference>
<dbReference type="EMBL" id="LDAU01000126">
    <property type="protein sequence ID" value="KRX03779.1"/>
    <property type="molecule type" value="Genomic_DNA"/>
</dbReference>
<organism evidence="3 4">
    <name type="scientific">Pseudocohnilembus persalinus</name>
    <name type="common">Ciliate</name>
    <dbReference type="NCBI Taxonomy" id="266149"/>
    <lineage>
        <taxon>Eukaryota</taxon>
        <taxon>Sar</taxon>
        <taxon>Alveolata</taxon>
        <taxon>Ciliophora</taxon>
        <taxon>Intramacronucleata</taxon>
        <taxon>Oligohymenophorea</taxon>
        <taxon>Scuticociliatia</taxon>
        <taxon>Philasterida</taxon>
        <taxon>Pseudocohnilembidae</taxon>
        <taxon>Pseudocohnilembus</taxon>
    </lineage>
</organism>
<reference evidence="3 4" key="1">
    <citation type="journal article" date="2015" name="Sci. Rep.">
        <title>Genome of the facultative scuticociliatosis pathogen Pseudocohnilembus persalinus provides insight into its virulence through horizontal gene transfer.</title>
        <authorList>
            <person name="Xiong J."/>
            <person name="Wang G."/>
            <person name="Cheng J."/>
            <person name="Tian M."/>
            <person name="Pan X."/>
            <person name="Warren A."/>
            <person name="Jiang C."/>
            <person name="Yuan D."/>
            <person name="Miao W."/>
        </authorList>
    </citation>
    <scope>NUCLEOTIDE SEQUENCE [LARGE SCALE GENOMIC DNA]</scope>
    <source>
        <strain evidence="3">36N120E</strain>
    </source>
</reference>
<keyword evidence="1" id="KW-0472">Membrane</keyword>
<dbReference type="Gene3D" id="2.10.220.10">
    <property type="entry name" value="Hormone Receptor, Insulin-like Growth Factor Receptor 1, Chain A, domain 2"/>
    <property type="match status" value="6"/>
</dbReference>
<evidence type="ECO:0000256" key="1">
    <source>
        <dbReference type="SAM" id="Phobius"/>
    </source>
</evidence>
<sequence length="682" mass="77796">MVFLLFSFIQANEIGNCEQMDGEGNTCFKCETNYYLTQNLDECLEECPKGQYPDNDGLCQSCQLGTFPMKNINDQWVCQECGLGCQICYTIDKCEKCENQEYYSYYGICIEYCDIEDGEYVVENDGEQQFCYDCMENCDQCDNDVTCKFCAESYFINKNLQCTQDCGQDLYGDLVDRICKSCGSGKYLNPDLKDGETNYCLDCGTGCQECKSKKNCEKCQFGKNVKADDGSCFVSCPIKKGYFKDGEGNCLSCAQNCAECENKESCQNCKENYFMQYEDESGSCLETCNGDPDQVYANQITRKCEICGDGKFKIQNPEKPFEYCGDCQKNCKVCQDSESLCKTCYNEFKYKDQDGSCFSQCNIENGQYEKVEDDGEGYFCLDCIQNCSTCNNSENCEKCNNKTFLLAQQCQSACNDGEFGDKSDRICKNCSENCASCTGLEQCQECKEGYLFQQACTDQCPAIGYYGKDRVCESCLVGCQMCEDGKSCELCYKEYFRQQDNKGKFQGCKKECPKQGYFQTQDEENNEKQCIECIDNCNQCSSSNTCTTCIDGTYLNTYENEMNQKVGKCEICNIKCKTCEQRADRCLNCALQEYPYLENHTCVKSCSKGYYIDKNNICQFDDSTNQWWIYLLVILGIVILLGIFALIIIRYRKNRQQNNSQRAQGSNASDYISIQQYNREEE</sequence>
<keyword evidence="4" id="KW-1185">Reference proteome</keyword>
<dbReference type="InParanoid" id="A0A0V0QN51"/>
<dbReference type="InterPro" id="IPR053215">
    <property type="entry name" value="TKL_Ser/Thr_kinase"/>
</dbReference>
<dbReference type="AlphaFoldDB" id="A0A0V0QN51"/>
<keyword evidence="1" id="KW-0812">Transmembrane</keyword>
<dbReference type="SMART" id="SM00261">
    <property type="entry name" value="FU"/>
    <property type="match status" value="11"/>
</dbReference>
<evidence type="ECO:0000313" key="4">
    <source>
        <dbReference type="Proteomes" id="UP000054937"/>
    </source>
</evidence>
<name>A0A0V0QN51_PSEPJ</name>
<dbReference type="OMA" id="ANTENAC"/>
<evidence type="ECO:0000313" key="3">
    <source>
        <dbReference type="EMBL" id="KRX03779.1"/>
    </source>
</evidence>
<dbReference type="InterPro" id="IPR009030">
    <property type="entry name" value="Growth_fac_rcpt_cys_sf"/>
</dbReference>
<dbReference type="SUPFAM" id="SSF57184">
    <property type="entry name" value="Growth factor receptor domain"/>
    <property type="match status" value="5"/>
</dbReference>
<dbReference type="PANTHER" id="PTHR45756">
    <property type="entry name" value="PALMITOYLTRANSFERASE"/>
    <property type="match status" value="1"/>
</dbReference>
<gene>
    <name evidence="3" type="ORF">PPERSA_04287</name>
</gene>
<feature type="transmembrane region" description="Helical" evidence="1">
    <location>
        <begin position="627"/>
        <end position="649"/>
    </location>
</feature>
<dbReference type="InterPro" id="IPR006212">
    <property type="entry name" value="Furin_repeat"/>
</dbReference>
<dbReference type="InterPro" id="IPR001368">
    <property type="entry name" value="TNFR/NGFR_Cys_rich_reg"/>
</dbReference>
<protein>
    <submittedName>
        <fullName evidence="3">Insulin-like growth factor binding protein, N-terminal</fullName>
    </submittedName>
</protein>
<comment type="caution">
    <text evidence="3">The sequence shown here is derived from an EMBL/GenBank/DDBJ whole genome shotgun (WGS) entry which is preliminary data.</text>
</comment>
<dbReference type="PROSITE" id="PS00652">
    <property type="entry name" value="TNFR_NGFR_1"/>
    <property type="match status" value="1"/>
</dbReference>
<accession>A0A0V0QN51</accession>